<evidence type="ECO:0000313" key="3">
    <source>
        <dbReference type="Proteomes" id="UP000503447"/>
    </source>
</evidence>
<evidence type="ECO:0000256" key="1">
    <source>
        <dbReference type="SAM" id="Phobius"/>
    </source>
</evidence>
<gene>
    <name evidence="2" type="ORF">FTUN_4809</name>
</gene>
<proteinExistence type="predicted"/>
<evidence type="ECO:0008006" key="4">
    <source>
        <dbReference type="Google" id="ProtNLM"/>
    </source>
</evidence>
<feature type="transmembrane region" description="Helical" evidence="1">
    <location>
        <begin position="67"/>
        <end position="100"/>
    </location>
</feature>
<feature type="transmembrane region" description="Helical" evidence="1">
    <location>
        <begin position="269"/>
        <end position="291"/>
    </location>
</feature>
<reference evidence="3" key="1">
    <citation type="submission" date="2020-05" db="EMBL/GenBank/DDBJ databases">
        <title>Frigoriglobus tundricola gen. nov., sp. nov., a psychrotolerant cellulolytic planctomycete of the family Gemmataceae with two divergent copies of 16S rRNA gene.</title>
        <authorList>
            <person name="Kulichevskaya I.S."/>
            <person name="Ivanova A.A."/>
            <person name="Naumoff D.G."/>
            <person name="Beletsky A.V."/>
            <person name="Rijpstra W.I.C."/>
            <person name="Sinninghe Damste J.S."/>
            <person name="Mardanov A.V."/>
            <person name="Ravin N.V."/>
            <person name="Dedysh S.N."/>
        </authorList>
    </citation>
    <scope>NUCLEOTIDE SEQUENCE [LARGE SCALE GENOMIC DNA]</scope>
    <source>
        <strain evidence="3">PL17</strain>
    </source>
</reference>
<name>A0A6M5YTP3_9BACT</name>
<keyword evidence="1" id="KW-1133">Transmembrane helix</keyword>
<protein>
    <recommendedName>
        <fullName evidence="4">Glycosyltransferase RgtA/B/C/D-like domain-containing protein</fullName>
    </recommendedName>
</protein>
<dbReference type="Proteomes" id="UP000503447">
    <property type="component" value="Chromosome"/>
</dbReference>
<feature type="transmembrane region" description="Helical" evidence="1">
    <location>
        <begin position="215"/>
        <end position="242"/>
    </location>
</feature>
<keyword evidence="1" id="KW-0812">Transmembrane</keyword>
<keyword evidence="1" id="KW-0472">Membrane</keyword>
<dbReference type="KEGG" id="ftj:FTUN_4809"/>
<feature type="transmembrane region" description="Helical" evidence="1">
    <location>
        <begin position="112"/>
        <end position="128"/>
    </location>
</feature>
<dbReference type="AlphaFoldDB" id="A0A6M5YTP3"/>
<feature type="transmembrane region" description="Helical" evidence="1">
    <location>
        <begin position="368"/>
        <end position="388"/>
    </location>
</feature>
<dbReference type="RefSeq" id="WP_171472651.1">
    <property type="nucleotide sequence ID" value="NZ_CP053452.2"/>
</dbReference>
<dbReference type="EMBL" id="CP053452">
    <property type="protein sequence ID" value="QJW97239.1"/>
    <property type="molecule type" value="Genomic_DNA"/>
</dbReference>
<sequence>MPVPPCIPWRSVRLAQAVTAVALVVGLPLFLRSPPWCDLTLYQLAARNILHGGVHYRDLFDTNLPGFVWMMTALSAAFGPNAIAVRLLDLVIVAGVLLLIDRMAKWGGATPAARWWAVASAALFYPYTEEMAHAQRDTWMALPALAAVALRVRRGTAGGVPPSVFRSSFYEGLLWGAAVWMKPHAALMALAVWLVTVGRIAGEHPRPWRAARADLLGNLSAGLLVGAAGVVWLIGSGAWGAFLEVFLEWNPRYTRLVRKELYSREREELFWFPPWSLGLVLTVPLALLSVLDMAPWASRAGTRTGWLERWAPRLLWDKAGADARFVRGALGALYLVWAFQAFLFQRGYQYVHVPETLLMLGIWAAHRWAWAGTVVLWLALSTGLWAVADHVPDVRNRLTDLPARTRERYLPRHPIADPARLRLWAECWRLDMPDAERYALWDALRQHPRHESVISWVEIAEVADFLRTQGAGDGTVVAWYDSTHAAYLLLDVEPGLRYMHVYTAIHVAHDSGEVKDGRTVVMGQLRENRARARYVISDLEWLVTGAPHDPVRQAKYLGPPRNPPSDLLPEYVPTPLEFPFNQPTLFRSRSGTGRYLVHQLVTCEDNKK</sequence>
<accession>A0A6M5YTP3</accession>
<feature type="transmembrane region" description="Helical" evidence="1">
    <location>
        <begin position="173"/>
        <end position="195"/>
    </location>
</feature>
<organism evidence="2 3">
    <name type="scientific">Frigoriglobus tundricola</name>
    <dbReference type="NCBI Taxonomy" id="2774151"/>
    <lineage>
        <taxon>Bacteria</taxon>
        <taxon>Pseudomonadati</taxon>
        <taxon>Planctomycetota</taxon>
        <taxon>Planctomycetia</taxon>
        <taxon>Gemmatales</taxon>
        <taxon>Gemmataceae</taxon>
        <taxon>Frigoriglobus</taxon>
    </lineage>
</organism>
<feature type="transmembrane region" description="Helical" evidence="1">
    <location>
        <begin position="12"/>
        <end position="31"/>
    </location>
</feature>
<feature type="transmembrane region" description="Helical" evidence="1">
    <location>
        <begin position="328"/>
        <end position="348"/>
    </location>
</feature>
<evidence type="ECO:0000313" key="2">
    <source>
        <dbReference type="EMBL" id="QJW97239.1"/>
    </source>
</evidence>
<keyword evidence="3" id="KW-1185">Reference proteome</keyword>